<evidence type="ECO:0000256" key="1">
    <source>
        <dbReference type="SAM" id="SignalP"/>
    </source>
</evidence>
<dbReference type="AlphaFoldDB" id="Q1ISI0"/>
<dbReference type="OrthoDB" id="103670at2"/>
<proteinExistence type="predicted"/>
<dbReference type="EMBL" id="CP000360">
    <property type="protein sequence ID" value="ABF40170.1"/>
    <property type="molecule type" value="Genomic_DNA"/>
</dbReference>
<feature type="chain" id="PRO_5004191542" evidence="1">
    <location>
        <begin position="26"/>
        <end position="251"/>
    </location>
</feature>
<name>Q1ISI0_KORVE</name>
<gene>
    <name evidence="2" type="ordered locus">Acid345_1167</name>
</gene>
<protein>
    <submittedName>
        <fullName evidence="2">Uncharacterized protein</fullName>
    </submittedName>
</protein>
<dbReference type="EnsemblBacteria" id="ABF40170">
    <property type="protein sequence ID" value="ABF40170"/>
    <property type="gene ID" value="Acid345_1167"/>
</dbReference>
<accession>Q1ISI0</accession>
<dbReference type="Proteomes" id="UP000002432">
    <property type="component" value="Chromosome"/>
</dbReference>
<feature type="signal peptide" evidence="1">
    <location>
        <begin position="1"/>
        <end position="25"/>
    </location>
</feature>
<keyword evidence="1" id="KW-0732">Signal</keyword>
<evidence type="ECO:0000313" key="2">
    <source>
        <dbReference type="EMBL" id="ABF40170.1"/>
    </source>
</evidence>
<organism evidence="2 3">
    <name type="scientific">Koribacter versatilis (strain Ellin345)</name>
    <dbReference type="NCBI Taxonomy" id="204669"/>
    <lineage>
        <taxon>Bacteria</taxon>
        <taxon>Pseudomonadati</taxon>
        <taxon>Acidobacteriota</taxon>
        <taxon>Terriglobia</taxon>
        <taxon>Terriglobales</taxon>
        <taxon>Candidatus Korobacteraceae</taxon>
        <taxon>Candidatus Korobacter</taxon>
    </lineage>
</organism>
<keyword evidence="3" id="KW-1185">Reference proteome</keyword>
<dbReference type="HOGENOM" id="CLU_074547_0_0_0"/>
<dbReference type="RefSeq" id="WP_011521972.1">
    <property type="nucleotide sequence ID" value="NC_008009.1"/>
</dbReference>
<reference evidence="2 3" key="1">
    <citation type="journal article" date="2009" name="Appl. Environ. Microbiol.">
        <title>Three genomes from the phylum Acidobacteria provide insight into the lifestyles of these microorganisms in soils.</title>
        <authorList>
            <person name="Ward N.L."/>
            <person name="Challacombe J.F."/>
            <person name="Janssen P.H."/>
            <person name="Henrissat B."/>
            <person name="Coutinho P.M."/>
            <person name="Wu M."/>
            <person name="Xie G."/>
            <person name="Haft D.H."/>
            <person name="Sait M."/>
            <person name="Badger J."/>
            <person name="Barabote R.D."/>
            <person name="Bradley B."/>
            <person name="Brettin T.S."/>
            <person name="Brinkac L.M."/>
            <person name="Bruce D."/>
            <person name="Creasy T."/>
            <person name="Daugherty S.C."/>
            <person name="Davidsen T.M."/>
            <person name="DeBoy R.T."/>
            <person name="Detter J.C."/>
            <person name="Dodson R.J."/>
            <person name="Durkin A.S."/>
            <person name="Ganapathy A."/>
            <person name="Gwinn-Giglio M."/>
            <person name="Han C.S."/>
            <person name="Khouri H."/>
            <person name="Kiss H."/>
            <person name="Kothari S.P."/>
            <person name="Madupu R."/>
            <person name="Nelson K.E."/>
            <person name="Nelson W.C."/>
            <person name="Paulsen I."/>
            <person name="Penn K."/>
            <person name="Ren Q."/>
            <person name="Rosovitz M.J."/>
            <person name="Selengut J.D."/>
            <person name="Shrivastava S."/>
            <person name="Sullivan S.A."/>
            <person name="Tapia R."/>
            <person name="Thompson L.S."/>
            <person name="Watkins K.L."/>
            <person name="Yang Q."/>
            <person name="Yu C."/>
            <person name="Zafar N."/>
            <person name="Zhou L."/>
            <person name="Kuske C.R."/>
        </authorList>
    </citation>
    <scope>NUCLEOTIDE SEQUENCE [LARGE SCALE GENOMIC DNA]</scope>
    <source>
        <strain evidence="2 3">Ellin345</strain>
    </source>
</reference>
<dbReference type="KEGG" id="aba:Acid345_1167"/>
<evidence type="ECO:0000313" key="3">
    <source>
        <dbReference type="Proteomes" id="UP000002432"/>
    </source>
</evidence>
<sequence>MLRFSFRFYFFAAFFLFLITPALIAQVPAPPSGSKSLTRLEESTDWDTCGSCGNSGGTGAVATYSMERGITSPNLDGSATQFSIGGTYAFKNAYWFVKHYTGSPTAPVSYLKYEFYLWVPAVFEKIPQAIEFECQQKVGGYLYNFAWQMDYKSKTWRTFNFTQKQWESAGVSFAGLAGGKWHHVIAEYHTANKQVIHDAITLDGVRHVVNIHHPARVWNTGHYLSNAFQLDLNGTATDYHVYVDKMSVTYK</sequence>